<sequence length="229" mass="24576">MARPLRSLLMYRKLQYKALPTTAPAGLFVLPTLGADGGSTAPSRTGVRHATLARRIVDPSVAHGLARRRARRTLPQDDAYGACQAAGGGRRTADGGRRTADGGRRTATATATADGGAPPVVILSERPSRAFRMHCSMQRVEGSCHIAGLEHRGSSLNRFPPAARSESAVARSFDYAPWFDAPNRRCGASLRMTDGAHQSRRGPGPLRIAIGENTESYIIVIENRCPELH</sequence>
<proteinExistence type="predicted"/>
<protein>
    <submittedName>
        <fullName evidence="2">Uncharacterized protein</fullName>
    </submittedName>
</protein>
<reference evidence="2 3" key="1">
    <citation type="submission" date="2020-08" db="EMBL/GenBank/DDBJ databases">
        <title>Genomic Encyclopedia of Type Strains, Phase IV (KMG-IV): sequencing the most valuable type-strain genomes for metagenomic binning, comparative biology and taxonomic classification.</title>
        <authorList>
            <person name="Goeker M."/>
        </authorList>
    </citation>
    <scope>NUCLEOTIDE SEQUENCE [LARGE SCALE GENOMIC DNA]</scope>
    <source>
        <strain evidence="2 3">DSM 29007</strain>
    </source>
</reference>
<name>A0A841GW35_9BACT</name>
<feature type="compositionally biased region" description="Basic and acidic residues" evidence="1">
    <location>
        <begin position="91"/>
        <end position="104"/>
    </location>
</feature>
<organism evidence="2 3">
    <name type="scientific">Longimicrobium terrae</name>
    <dbReference type="NCBI Taxonomy" id="1639882"/>
    <lineage>
        <taxon>Bacteria</taxon>
        <taxon>Pseudomonadati</taxon>
        <taxon>Gemmatimonadota</taxon>
        <taxon>Longimicrobiia</taxon>
        <taxon>Longimicrobiales</taxon>
        <taxon>Longimicrobiaceae</taxon>
        <taxon>Longimicrobium</taxon>
    </lineage>
</organism>
<evidence type="ECO:0000313" key="3">
    <source>
        <dbReference type="Proteomes" id="UP000582837"/>
    </source>
</evidence>
<evidence type="ECO:0000256" key="1">
    <source>
        <dbReference type="SAM" id="MobiDB-lite"/>
    </source>
</evidence>
<gene>
    <name evidence="2" type="ORF">HNQ61_001511</name>
</gene>
<dbReference type="Proteomes" id="UP000582837">
    <property type="component" value="Unassembled WGS sequence"/>
</dbReference>
<keyword evidence="3" id="KW-1185">Reference proteome</keyword>
<accession>A0A841GW35</accession>
<dbReference type="EMBL" id="JACHIA010000003">
    <property type="protein sequence ID" value="MBB6069894.1"/>
    <property type="molecule type" value="Genomic_DNA"/>
</dbReference>
<feature type="compositionally biased region" description="Low complexity" evidence="1">
    <location>
        <begin position="105"/>
        <end position="117"/>
    </location>
</feature>
<comment type="caution">
    <text evidence="2">The sequence shown here is derived from an EMBL/GenBank/DDBJ whole genome shotgun (WGS) entry which is preliminary data.</text>
</comment>
<dbReference type="AlphaFoldDB" id="A0A841GW35"/>
<evidence type="ECO:0000313" key="2">
    <source>
        <dbReference type="EMBL" id="MBB6069894.1"/>
    </source>
</evidence>
<feature type="region of interest" description="Disordered" evidence="1">
    <location>
        <begin position="81"/>
        <end position="119"/>
    </location>
</feature>